<evidence type="ECO:0000256" key="4">
    <source>
        <dbReference type="ARBA" id="ARBA00022692"/>
    </source>
</evidence>
<evidence type="ECO:0000256" key="9">
    <source>
        <dbReference type="SAM" id="Phobius"/>
    </source>
</evidence>
<gene>
    <name evidence="12" type="ORF">SAMN04488099_101155</name>
</gene>
<evidence type="ECO:0000256" key="6">
    <source>
        <dbReference type="ARBA" id="ARBA00022840"/>
    </source>
</evidence>
<feature type="domain" description="ABC transmembrane type-1" evidence="11">
    <location>
        <begin position="16"/>
        <end position="298"/>
    </location>
</feature>
<dbReference type="FunFam" id="3.40.50.300:FF:000221">
    <property type="entry name" value="Multidrug ABC transporter ATP-binding protein"/>
    <property type="match status" value="1"/>
</dbReference>
<organism evidence="12 13">
    <name type="scientific">Alkalibacterium pelagium</name>
    <dbReference type="NCBI Taxonomy" id="426702"/>
    <lineage>
        <taxon>Bacteria</taxon>
        <taxon>Bacillati</taxon>
        <taxon>Bacillota</taxon>
        <taxon>Bacilli</taxon>
        <taxon>Lactobacillales</taxon>
        <taxon>Carnobacteriaceae</taxon>
        <taxon>Alkalibacterium</taxon>
    </lineage>
</organism>
<dbReference type="RefSeq" id="WP_091478304.1">
    <property type="nucleotide sequence ID" value="NZ_BJYC01000001.1"/>
</dbReference>
<keyword evidence="4 9" id="KW-0812">Transmembrane</keyword>
<dbReference type="Pfam" id="PF00005">
    <property type="entry name" value="ABC_tran"/>
    <property type="match status" value="1"/>
</dbReference>
<name>A0A1H7F1G7_9LACT</name>
<feature type="transmembrane region" description="Helical" evidence="9">
    <location>
        <begin position="272"/>
        <end position="296"/>
    </location>
</feature>
<keyword evidence="7 9" id="KW-1133">Transmembrane helix</keyword>
<dbReference type="InterPro" id="IPR017871">
    <property type="entry name" value="ABC_transporter-like_CS"/>
</dbReference>
<dbReference type="SUPFAM" id="SSF52540">
    <property type="entry name" value="P-loop containing nucleoside triphosphate hydrolases"/>
    <property type="match status" value="1"/>
</dbReference>
<dbReference type="InterPro" id="IPR011527">
    <property type="entry name" value="ABC1_TM_dom"/>
</dbReference>
<dbReference type="Gene3D" id="1.20.1560.10">
    <property type="entry name" value="ABC transporter type 1, transmembrane domain"/>
    <property type="match status" value="1"/>
</dbReference>
<keyword evidence="5" id="KW-0547">Nucleotide-binding</keyword>
<keyword evidence="3" id="KW-1003">Cell membrane</keyword>
<accession>A0A1H7F1G7</accession>
<evidence type="ECO:0000313" key="13">
    <source>
        <dbReference type="Proteomes" id="UP000199081"/>
    </source>
</evidence>
<dbReference type="PANTHER" id="PTHR43394:SF1">
    <property type="entry name" value="ATP-BINDING CASSETTE SUB-FAMILY B MEMBER 10, MITOCHONDRIAL"/>
    <property type="match status" value="1"/>
</dbReference>
<evidence type="ECO:0000256" key="7">
    <source>
        <dbReference type="ARBA" id="ARBA00022989"/>
    </source>
</evidence>
<dbReference type="GO" id="GO:0016887">
    <property type="term" value="F:ATP hydrolysis activity"/>
    <property type="evidence" value="ECO:0007669"/>
    <property type="project" value="InterPro"/>
</dbReference>
<dbReference type="GO" id="GO:0005524">
    <property type="term" value="F:ATP binding"/>
    <property type="evidence" value="ECO:0007669"/>
    <property type="project" value="UniProtKB-KW"/>
</dbReference>
<proteinExistence type="predicted"/>
<dbReference type="InterPro" id="IPR003593">
    <property type="entry name" value="AAA+_ATPase"/>
</dbReference>
<dbReference type="InterPro" id="IPR003439">
    <property type="entry name" value="ABC_transporter-like_ATP-bd"/>
</dbReference>
<evidence type="ECO:0000313" key="12">
    <source>
        <dbReference type="EMBL" id="SEK19949.1"/>
    </source>
</evidence>
<dbReference type="EMBL" id="FNZU01000001">
    <property type="protein sequence ID" value="SEK19949.1"/>
    <property type="molecule type" value="Genomic_DNA"/>
</dbReference>
<keyword evidence="2" id="KW-0813">Transport</keyword>
<keyword evidence="6 12" id="KW-0067">ATP-binding</keyword>
<evidence type="ECO:0000256" key="1">
    <source>
        <dbReference type="ARBA" id="ARBA00004651"/>
    </source>
</evidence>
<dbReference type="Gene3D" id="3.40.50.300">
    <property type="entry name" value="P-loop containing nucleotide triphosphate hydrolases"/>
    <property type="match status" value="1"/>
</dbReference>
<evidence type="ECO:0000256" key="2">
    <source>
        <dbReference type="ARBA" id="ARBA00022448"/>
    </source>
</evidence>
<evidence type="ECO:0000256" key="8">
    <source>
        <dbReference type="ARBA" id="ARBA00023136"/>
    </source>
</evidence>
<dbReference type="PANTHER" id="PTHR43394">
    <property type="entry name" value="ATP-DEPENDENT PERMEASE MDL1, MITOCHONDRIAL"/>
    <property type="match status" value="1"/>
</dbReference>
<evidence type="ECO:0000256" key="5">
    <source>
        <dbReference type="ARBA" id="ARBA00022741"/>
    </source>
</evidence>
<dbReference type="Pfam" id="PF00664">
    <property type="entry name" value="ABC_membrane"/>
    <property type="match status" value="1"/>
</dbReference>
<dbReference type="AlphaFoldDB" id="A0A1H7F1G7"/>
<protein>
    <submittedName>
        <fullName evidence="12">ATP-binding cassette, subfamily B</fullName>
    </submittedName>
</protein>
<feature type="transmembrane region" description="Helical" evidence="9">
    <location>
        <begin position="21"/>
        <end position="40"/>
    </location>
</feature>
<reference evidence="13" key="1">
    <citation type="submission" date="2016-10" db="EMBL/GenBank/DDBJ databases">
        <authorList>
            <person name="Varghese N."/>
            <person name="Submissions S."/>
        </authorList>
    </citation>
    <scope>NUCLEOTIDE SEQUENCE [LARGE SCALE GENOMIC DNA]</scope>
    <source>
        <strain evidence="13">DSM 19183</strain>
    </source>
</reference>
<comment type="subcellular location">
    <subcellularLocation>
        <location evidence="1">Cell membrane</location>
        <topology evidence="1">Multi-pass membrane protein</topology>
    </subcellularLocation>
</comment>
<dbReference type="Proteomes" id="UP000199081">
    <property type="component" value="Unassembled WGS sequence"/>
</dbReference>
<feature type="transmembrane region" description="Helical" evidence="9">
    <location>
        <begin position="52"/>
        <end position="71"/>
    </location>
</feature>
<feature type="transmembrane region" description="Helical" evidence="9">
    <location>
        <begin position="242"/>
        <end position="260"/>
    </location>
</feature>
<dbReference type="SUPFAM" id="SSF90123">
    <property type="entry name" value="ABC transporter transmembrane region"/>
    <property type="match status" value="1"/>
</dbReference>
<feature type="transmembrane region" description="Helical" evidence="9">
    <location>
        <begin position="133"/>
        <end position="151"/>
    </location>
</feature>
<dbReference type="OrthoDB" id="9762778at2"/>
<sequence length="571" mass="63625">MQLLLTYLKPLRNRMLLGFSVKFTGTIMDLFLPWILAYMIDVIVPTENINRVLLWGGLMVLCSIIAVVASIKANRMASSVARDAVEDIRHDLYHKISCLSASQADYYSTPSLISRLTSDTYNIHRTIGLMQRIGVRAPILLLGGIIMTLTLDPTLTLVMLGVLPFATVTIYFISRKGIPLFDKLQQEVDRLVRTVRENITGARVIKALSKSDYEKQRFEGVNQRVVRAETKANTTMAATTPLMNLFLNSGLALVILASAYRVNAGVTQPGVVIAFMTYFTIILNSMLSITRIFVLFSRGIASADRIQEILVTEPDLKVKPIDKKRESAHIHFDHVYFGYHSGKHILKDIDFSIDRGNTLGIIGATGAGKTTIIKLLLRLYDVDEGSIRINGVNVNSMSLKELHTQFGVAFQKDFLYADTLKENIDFGRHITEDDILKATEHAQAKEFIDSLDEGIEHQLNAKGTNLSGGQKQRVLLSRALAADPEILILDDSSSALDYKTDAQLRKVLTEEYADTTTIMIAQRVSSIQHADAIMMIDNGEMIGYGTHDELLETCEPYREIYENQSGGDQVA</sequence>
<dbReference type="STRING" id="426702.SAMN04488099_101155"/>
<dbReference type="GO" id="GO:0005886">
    <property type="term" value="C:plasma membrane"/>
    <property type="evidence" value="ECO:0007669"/>
    <property type="project" value="UniProtKB-SubCell"/>
</dbReference>
<dbReference type="PROSITE" id="PS50893">
    <property type="entry name" value="ABC_TRANSPORTER_2"/>
    <property type="match status" value="1"/>
</dbReference>
<evidence type="ECO:0000259" key="11">
    <source>
        <dbReference type="PROSITE" id="PS50929"/>
    </source>
</evidence>
<dbReference type="InterPro" id="IPR027417">
    <property type="entry name" value="P-loop_NTPase"/>
</dbReference>
<keyword evidence="13" id="KW-1185">Reference proteome</keyword>
<dbReference type="GO" id="GO:0015421">
    <property type="term" value="F:ABC-type oligopeptide transporter activity"/>
    <property type="evidence" value="ECO:0007669"/>
    <property type="project" value="TreeGrafter"/>
</dbReference>
<keyword evidence="8 9" id="KW-0472">Membrane</keyword>
<feature type="domain" description="ABC transporter" evidence="10">
    <location>
        <begin position="330"/>
        <end position="563"/>
    </location>
</feature>
<dbReference type="CDD" id="cd18548">
    <property type="entry name" value="ABC_6TM_Tm287_like"/>
    <property type="match status" value="1"/>
</dbReference>
<evidence type="ECO:0000259" key="10">
    <source>
        <dbReference type="PROSITE" id="PS50893"/>
    </source>
</evidence>
<dbReference type="InterPro" id="IPR036640">
    <property type="entry name" value="ABC1_TM_sf"/>
</dbReference>
<dbReference type="PROSITE" id="PS50929">
    <property type="entry name" value="ABC_TM1F"/>
    <property type="match status" value="1"/>
</dbReference>
<dbReference type="SMART" id="SM00382">
    <property type="entry name" value="AAA"/>
    <property type="match status" value="1"/>
</dbReference>
<feature type="transmembrane region" description="Helical" evidence="9">
    <location>
        <begin position="157"/>
        <end position="174"/>
    </location>
</feature>
<evidence type="ECO:0000256" key="3">
    <source>
        <dbReference type="ARBA" id="ARBA00022475"/>
    </source>
</evidence>
<dbReference type="InterPro" id="IPR039421">
    <property type="entry name" value="Type_1_exporter"/>
</dbReference>
<dbReference type="PROSITE" id="PS00211">
    <property type="entry name" value="ABC_TRANSPORTER_1"/>
    <property type="match status" value="1"/>
</dbReference>